<keyword evidence="11 17" id="KW-0442">Lipid degradation</keyword>
<dbReference type="GO" id="GO:0035556">
    <property type="term" value="P:intracellular signal transduction"/>
    <property type="evidence" value="ECO:0007669"/>
    <property type="project" value="InterPro"/>
</dbReference>
<evidence type="ECO:0000256" key="13">
    <source>
        <dbReference type="ARBA" id="ARBA00023136"/>
    </source>
</evidence>
<keyword evidence="9 17" id="KW-0378">Hydrolase</keyword>
<dbReference type="InterPro" id="IPR018247">
    <property type="entry name" value="EF_Hand_1_Ca_BS"/>
</dbReference>
<dbReference type="Pfam" id="PF14788">
    <property type="entry name" value="EF-hand_10"/>
    <property type="match status" value="1"/>
</dbReference>
<keyword evidence="22" id="KW-1185">Reference proteome</keyword>
<evidence type="ECO:0000259" key="20">
    <source>
        <dbReference type="PROSITE" id="PS50008"/>
    </source>
</evidence>
<dbReference type="InterPro" id="IPR000008">
    <property type="entry name" value="C2_dom"/>
</dbReference>
<feature type="region of interest" description="Disordered" evidence="18">
    <location>
        <begin position="12"/>
        <end position="43"/>
    </location>
</feature>
<dbReference type="EMBL" id="AQIB01145686">
    <property type="status" value="NOT_ANNOTATED_CDS"/>
    <property type="molecule type" value="Genomic_DNA"/>
</dbReference>
<feature type="compositionally biased region" description="Low complexity" evidence="18">
    <location>
        <begin position="17"/>
        <end position="27"/>
    </location>
</feature>
<dbReference type="GeneTree" id="ENSGT00940000156993"/>
<evidence type="ECO:0000259" key="19">
    <source>
        <dbReference type="PROSITE" id="PS50004"/>
    </source>
</evidence>
<comment type="catalytic activity">
    <reaction evidence="15">
        <text>a 1,2-diacyl-sn-glycero-3-phospho-(1D-myo-inositol-4,5-bisphosphate) + H2O = 1D-myo-inositol 1,4,5-trisphosphate + a 1,2-diacyl-sn-glycerol + H(+)</text>
        <dbReference type="Rhea" id="RHEA:33179"/>
        <dbReference type="ChEBI" id="CHEBI:15377"/>
        <dbReference type="ChEBI" id="CHEBI:15378"/>
        <dbReference type="ChEBI" id="CHEBI:17815"/>
        <dbReference type="ChEBI" id="CHEBI:58456"/>
        <dbReference type="ChEBI" id="CHEBI:203600"/>
        <dbReference type="EC" id="3.1.4.11"/>
    </reaction>
    <physiologicalReaction direction="left-to-right" evidence="15">
        <dbReference type="Rhea" id="RHEA:33180"/>
    </physiologicalReaction>
</comment>
<dbReference type="GO" id="GO:0042127">
    <property type="term" value="P:regulation of cell population proliferation"/>
    <property type="evidence" value="ECO:0007669"/>
    <property type="project" value="Ensembl"/>
</dbReference>
<dbReference type="InterPro" id="IPR001711">
    <property type="entry name" value="PLipase_C_Pinositol-sp_Y"/>
</dbReference>
<dbReference type="SUPFAM" id="SSF49562">
    <property type="entry name" value="C2 domain (Calcium/lipid-binding domain, CaLB)"/>
    <property type="match status" value="1"/>
</dbReference>
<dbReference type="InterPro" id="IPR017946">
    <property type="entry name" value="PLC-like_Pdiesterase_TIM-brl"/>
</dbReference>
<evidence type="ECO:0000256" key="8">
    <source>
        <dbReference type="ARBA" id="ARBA00022737"/>
    </source>
</evidence>
<dbReference type="CDD" id="cd13363">
    <property type="entry name" value="PH_PLC_delta"/>
    <property type="match status" value="1"/>
</dbReference>
<dbReference type="EC" id="3.1.4.11" evidence="17"/>
<evidence type="ECO:0000256" key="10">
    <source>
        <dbReference type="ARBA" id="ARBA00022837"/>
    </source>
</evidence>
<dbReference type="eggNOG" id="KOG0169">
    <property type="taxonomic scope" value="Eukaryota"/>
</dbReference>
<dbReference type="FunFam" id="2.30.29.30:FF:000088">
    <property type="entry name" value="Phosphoinositide phospholipase C"/>
    <property type="match status" value="1"/>
</dbReference>
<dbReference type="EMBL" id="AQIB01145687">
    <property type="status" value="NOT_ANNOTATED_CDS"/>
    <property type="molecule type" value="Genomic_DNA"/>
</dbReference>
<dbReference type="Pfam" id="PF00168">
    <property type="entry name" value="C2"/>
    <property type="match status" value="1"/>
</dbReference>
<dbReference type="FunFam" id="2.60.40.150:FF:000058">
    <property type="entry name" value="Phosphoinositide phospholipase C"/>
    <property type="match status" value="1"/>
</dbReference>
<dbReference type="SMART" id="SM00148">
    <property type="entry name" value="PLCXc"/>
    <property type="match status" value="1"/>
</dbReference>
<dbReference type="Gene3D" id="3.20.20.190">
    <property type="entry name" value="Phosphatidylinositol (PI) phosphodiesterase"/>
    <property type="match status" value="1"/>
</dbReference>
<dbReference type="GO" id="GO:0004435">
    <property type="term" value="F:phosphatidylinositol-4,5-bisphosphate phospholipase C activity"/>
    <property type="evidence" value="ECO:0007669"/>
    <property type="project" value="UniProtKB-EC"/>
</dbReference>
<dbReference type="FunFam" id="3.20.20.190:FF:000026">
    <property type="entry name" value="Phosphoinositide phospholipase C"/>
    <property type="match status" value="1"/>
</dbReference>
<comment type="subcellular location">
    <subcellularLocation>
        <location evidence="4">Cleavage furrow</location>
    </subcellularLocation>
    <subcellularLocation>
        <location evidence="3">Cytoplasm</location>
    </subcellularLocation>
    <subcellularLocation>
        <location evidence="2">Membrane</location>
        <topology evidence="2">Peripheral membrane protein</topology>
    </subcellularLocation>
</comment>
<dbReference type="PANTHER" id="PTHR10336">
    <property type="entry name" value="PHOSPHOINOSITIDE-SPECIFIC PHOSPHOLIPASE C FAMILY PROTEIN"/>
    <property type="match status" value="1"/>
</dbReference>
<dbReference type="Bgee" id="ENSCSAG00000003668">
    <property type="expression patterns" value="Expressed in adrenal cortex and 5 other cell types or tissues"/>
</dbReference>
<evidence type="ECO:0000313" key="22">
    <source>
        <dbReference type="Proteomes" id="UP000029965"/>
    </source>
</evidence>
<evidence type="ECO:0000256" key="16">
    <source>
        <dbReference type="ARBA" id="ARBA00055041"/>
    </source>
</evidence>
<evidence type="ECO:0000256" key="15">
    <source>
        <dbReference type="ARBA" id="ARBA00023674"/>
    </source>
</evidence>
<evidence type="ECO:0000256" key="6">
    <source>
        <dbReference type="ARBA" id="ARBA00022553"/>
    </source>
</evidence>
<keyword evidence="7" id="KW-0479">Metal-binding</keyword>
<keyword evidence="6" id="KW-0597">Phosphoprotein</keyword>
<accession>A0A0D9QUJ1</accession>
<dbReference type="OMA" id="LAVYCHA"/>
<dbReference type="SUPFAM" id="SSF51695">
    <property type="entry name" value="PLC-like phosphodiesterases"/>
    <property type="match status" value="1"/>
</dbReference>
<dbReference type="InterPro" id="IPR035892">
    <property type="entry name" value="C2_domain_sf"/>
</dbReference>
<dbReference type="InterPro" id="IPR000909">
    <property type="entry name" value="PLipase_C_PInositol-sp_X_dom"/>
</dbReference>
<dbReference type="FunFam" id="1.10.238.10:FF:000005">
    <property type="entry name" value="Phosphoinositide phospholipase C"/>
    <property type="match status" value="1"/>
</dbReference>
<dbReference type="PROSITE" id="PS50008">
    <property type="entry name" value="PIPLC_Y_DOMAIN"/>
    <property type="match status" value="1"/>
</dbReference>
<evidence type="ECO:0000256" key="12">
    <source>
        <dbReference type="ARBA" id="ARBA00023098"/>
    </source>
</evidence>
<evidence type="ECO:0000256" key="5">
    <source>
        <dbReference type="ARBA" id="ARBA00022490"/>
    </source>
</evidence>
<dbReference type="PRINTS" id="PR00390">
    <property type="entry name" value="PHPHLIPASEC"/>
</dbReference>
<keyword evidence="13" id="KW-0472">Membrane</keyword>
<evidence type="ECO:0000256" key="1">
    <source>
        <dbReference type="ARBA" id="ARBA00001913"/>
    </source>
</evidence>
<dbReference type="CDD" id="cd16218">
    <property type="entry name" value="EFh_PI-PLCdelta3"/>
    <property type="match status" value="1"/>
</dbReference>
<dbReference type="GO" id="GO:0016042">
    <property type="term" value="P:lipid catabolic process"/>
    <property type="evidence" value="ECO:0007669"/>
    <property type="project" value="UniProtKB-KW"/>
</dbReference>
<evidence type="ECO:0000256" key="7">
    <source>
        <dbReference type="ARBA" id="ARBA00022723"/>
    </source>
</evidence>
<evidence type="ECO:0000256" key="2">
    <source>
        <dbReference type="ARBA" id="ARBA00004170"/>
    </source>
</evidence>
<gene>
    <name evidence="21" type="primary">PLCD3</name>
</gene>
<evidence type="ECO:0000256" key="3">
    <source>
        <dbReference type="ARBA" id="ARBA00004496"/>
    </source>
</evidence>
<dbReference type="Gene3D" id="1.10.238.10">
    <property type="entry name" value="EF-hand"/>
    <property type="match status" value="2"/>
</dbReference>
<dbReference type="CDD" id="cd08630">
    <property type="entry name" value="PI-PLCc_delta3"/>
    <property type="match status" value="1"/>
</dbReference>
<keyword evidence="14" id="KW-0807">Transducer</keyword>
<feature type="compositionally biased region" description="Basic and acidic residues" evidence="18">
    <location>
        <begin position="487"/>
        <end position="506"/>
    </location>
</feature>
<dbReference type="SMART" id="SM00239">
    <property type="entry name" value="C2"/>
    <property type="match status" value="1"/>
</dbReference>
<dbReference type="PANTHER" id="PTHR10336:SF33">
    <property type="entry name" value="1-PHOSPHATIDYLINOSITOL 4,5-BISPHOSPHATE PHOSPHODIESTERASE DELTA-3"/>
    <property type="match status" value="1"/>
</dbReference>
<dbReference type="Ensembl" id="ENSCSAT00000001688.1">
    <property type="protein sequence ID" value="ENSCSAP00000000030.1"/>
    <property type="gene ID" value="ENSCSAG00000003668.1"/>
</dbReference>
<dbReference type="SUPFAM" id="SSF50729">
    <property type="entry name" value="PH domain-like"/>
    <property type="match status" value="1"/>
</dbReference>
<comment type="function">
    <text evidence="16">Hydrolyzes the phosphatidylinositol 4,5-bisphosphate (PIP2) to generate 2 second messenger molecules diacylglycerol (DAG) and inositol 1,4,5-trisphosphate (IP3). DAG mediates the activation of protein kinase C (PKC), while IP3 releases Ca(2+) from intracellular stores. Essential for trophoblast and placental development. May participate in cytokinesis by hydrolyzing PIP2 at the cleavage furrow. Regulates neurite outgrowth through the inhibition of RhoA/Rho kinase signaling.</text>
</comment>
<evidence type="ECO:0000256" key="17">
    <source>
        <dbReference type="RuleBase" id="RU361133"/>
    </source>
</evidence>
<proteinExistence type="predicted"/>
<dbReference type="Pfam" id="PF00388">
    <property type="entry name" value="PI-PLC-X"/>
    <property type="match status" value="1"/>
</dbReference>
<dbReference type="GO" id="GO:0005737">
    <property type="term" value="C:cytoplasm"/>
    <property type="evidence" value="ECO:0007669"/>
    <property type="project" value="UniProtKB-SubCell"/>
</dbReference>
<dbReference type="GO" id="GO:0001525">
    <property type="term" value="P:angiogenesis"/>
    <property type="evidence" value="ECO:0007669"/>
    <property type="project" value="Ensembl"/>
</dbReference>
<dbReference type="InterPro" id="IPR011992">
    <property type="entry name" value="EF-hand-dom_pair"/>
</dbReference>
<dbReference type="jPOST" id="A0A0D9QUJ1"/>
<feature type="domain" description="PI-PLC Y-box" evidence="20">
    <location>
        <begin position="538"/>
        <end position="654"/>
    </location>
</feature>
<keyword evidence="10" id="KW-0106">Calcium</keyword>
<dbReference type="GO" id="GO:0046872">
    <property type="term" value="F:metal ion binding"/>
    <property type="evidence" value="ECO:0007669"/>
    <property type="project" value="UniProtKB-KW"/>
</dbReference>
<evidence type="ECO:0000256" key="14">
    <source>
        <dbReference type="ARBA" id="ARBA00023224"/>
    </source>
</evidence>
<dbReference type="SMART" id="SM00149">
    <property type="entry name" value="PLCYc"/>
    <property type="match status" value="1"/>
</dbReference>
<feature type="region of interest" description="Disordered" evidence="18">
    <location>
        <begin position="459"/>
        <end position="531"/>
    </location>
</feature>
<dbReference type="InterPro" id="IPR001849">
    <property type="entry name" value="PH_domain"/>
</dbReference>
<organism evidence="21 22">
    <name type="scientific">Chlorocebus sabaeus</name>
    <name type="common">Green monkey</name>
    <name type="synonym">Simia sabaea</name>
    <dbReference type="NCBI Taxonomy" id="60711"/>
    <lineage>
        <taxon>Eukaryota</taxon>
        <taxon>Metazoa</taxon>
        <taxon>Chordata</taxon>
        <taxon>Craniata</taxon>
        <taxon>Vertebrata</taxon>
        <taxon>Euteleostomi</taxon>
        <taxon>Mammalia</taxon>
        <taxon>Eutheria</taxon>
        <taxon>Euarchontoglires</taxon>
        <taxon>Primates</taxon>
        <taxon>Haplorrhini</taxon>
        <taxon>Catarrhini</taxon>
        <taxon>Cercopithecidae</taxon>
        <taxon>Cercopithecinae</taxon>
        <taxon>Chlorocebus</taxon>
    </lineage>
</organism>
<reference evidence="21" key="3">
    <citation type="submission" date="2025-09" db="UniProtKB">
        <authorList>
            <consortium name="Ensembl"/>
        </authorList>
    </citation>
    <scope>IDENTIFICATION</scope>
</reference>
<dbReference type="GO" id="GO:0060716">
    <property type="term" value="P:labyrinthine layer blood vessel development"/>
    <property type="evidence" value="ECO:0007669"/>
    <property type="project" value="Ensembl"/>
</dbReference>
<dbReference type="InterPro" id="IPR001192">
    <property type="entry name" value="PI-PLC_fam"/>
</dbReference>
<dbReference type="Proteomes" id="UP000029965">
    <property type="component" value="Chromosome 16"/>
</dbReference>
<reference evidence="21" key="2">
    <citation type="submission" date="2025-08" db="UniProtKB">
        <authorList>
            <consortium name="Ensembl"/>
        </authorList>
    </citation>
    <scope>IDENTIFICATION</scope>
</reference>
<name>A0A0D9QUJ1_CHLSB</name>
<evidence type="ECO:0000256" key="18">
    <source>
        <dbReference type="SAM" id="MobiDB-lite"/>
    </source>
</evidence>
<evidence type="ECO:0000313" key="21">
    <source>
        <dbReference type="Ensembl" id="ENSCSAP00000000030.1"/>
    </source>
</evidence>
<keyword evidence="8" id="KW-0677">Repeat</keyword>
<dbReference type="PROSITE" id="PS50004">
    <property type="entry name" value="C2"/>
    <property type="match status" value="1"/>
</dbReference>
<evidence type="ECO:0000256" key="4">
    <source>
        <dbReference type="ARBA" id="ARBA00004626"/>
    </source>
</evidence>
<dbReference type="InterPro" id="IPR011993">
    <property type="entry name" value="PH-like_dom_sf"/>
</dbReference>
<dbReference type="SMART" id="SM00233">
    <property type="entry name" value="PH"/>
    <property type="match status" value="1"/>
</dbReference>
<evidence type="ECO:0000256" key="11">
    <source>
        <dbReference type="ARBA" id="ARBA00022963"/>
    </source>
</evidence>
<evidence type="ECO:0000256" key="9">
    <source>
        <dbReference type="ARBA" id="ARBA00022801"/>
    </source>
</evidence>
<dbReference type="PROSITE" id="PS00018">
    <property type="entry name" value="EF_HAND_1"/>
    <property type="match status" value="1"/>
</dbReference>
<keyword evidence="5" id="KW-0963">Cytoplasm</keyword>
<dbReference type="Gene3D" id="2.30.29.30">
    <property type="entry name" value="Pleckstrin-homology domain (PH domain)/Phosphotyrosine-binding domain (PTB)"/>
    <property type="match status" value="1"/>
</dbReference>
<feature type="domain" description="C2" evidence="19">
    <location>
        <begin position="654"/>
        <end position="779"/>
    </location>
</feature>
<protein>
    <recommendedName>
        <fullName evidence="17">Phosphoinositide phospholipase C</fullName>
        <ecNumber evidence="17">3.1.4.11</ecNumber>
    </recommendedName>
</protein>
<dbReference type="InterPro" id="IPR039504">
    <property type="entry name" value="PLC-delta3_EF-hand"/>
</dbReference>
<dbReference type="AlphaFoldDB" id="A0A0D9QUJ1"/>
<keyword evidence="12 17" id="KW-0443">Lipid metabolism</keyword>
<feature type="compositionally biased region" description="Acidic residues" evidence="18">
    <location>
        <begin position="507"/>
        <end position="523"/>
    </location>
</feature>
<sequence length="799" mass="90365">MLCGRWRRCRRPPEEPPVAAQVAAPVALPSPPTPSDGGTKRPGLRALKKMGLTEDEDVRAMLLGSRLRKIRSRTWHKERLYRLQEDGLSVWFQRRIPRAPSQHIFFVQHIEAVREGHQSEGLRRFGGAFAPARCLTIAFKGRRKNLDLAAPTAEEAQRWVRGLTKLRARLDAMSQRERLDSTHTWIHSYLHRADSNQDSKMSFKEIKSLLRMVNVDMNDMYAYLLFKECDHSNNDRLEGAEIEEFLRRLLKRPELEEIFHQYSGEDRVLSAPELLEFLEDQGEEGATLARAQQLIQTYELNETAKQHELMTLDGFMMYLLSPEGAALDTTHTCVFQDMNQPLAHYFISSSHNTYLTDSQIGGPSSTEAYIRAFAQGCRCVELDCWEGPGGEPVIYHGHTLTSKILFRDVVQAVREHAFTLSPYPVILSLENHCGLEQQAAMARHLRTILGDMLVTQALDSPNPEELPSPEQLKGRVLVKGKKLPAARSEDGRALSDRSEDGRALSDREEEEEDDDEEEEEEAETAAQRRLAKQISPELSALVVYCHATRLRTLHPAPDAPQPCQVSSLSERKAKKLIREAGNSFVRHNARQLTRVYPLGLRMNSANYSPQEMWNSGCQLVALNFQTPGYEMDLNAGRFLVNGQCGYVLKPACLRQPDSTFDPEDPGPPRTTLSIQVLTAQQLPKLNAEKPHSIVDPLVRVEIHGVPADCARQETDYVLNNGFNPHWGQTLQFQLRAPELALVRFVVEDYDATSPNDFVGQFTLPLSSLKQGYRHIHLLSKDGASLSPATLFIQIRIQRP</sequence>
<reference evidence="21 22" key="1">
    <citation type="submission" date="2014-03" db="EMBL/GenBank/DDBJ databases">
        <authorList>
            <person name="Warren W."/>
            <person name="Wilson R.K."/>
        </authorList>
    </citation>
    <scope>NUCLEOTIDE SEQUENCE</scope>
</reference>
<dbReference type="PROSITE" id="PS50007">
    <property type="entry name" value="PIPLC_X_DOMAIN"/>
    <property type="match status" value="1"/>
</dbReference>
<dbReference type="SUPFAM" id="SSF47473">
    <property type="entry name" value="EF-hand"/>
    <property type="match status" value="1"/>
</dbReference>
<dbReference type="Pfam" id="PF00387">
    <property type="entry name" value="PI-PLC-Y"/>
    <property type="match status" value="1"/>
</dbReference>
<dbReference type="CDD" id="cd00275">
    <property type="entry name" value="C2_PLC_like"/>
    <property type="match status" value="1"/>
</dbReference>
<dbReference type="FunFam" id="1.10.238.10:FF:000071">
    <property type="entry name" value="Phosphoinositide phospholipase C"/>
    <property type="match status" value="1"/>
</dbReference>
<dbReference type="Gene3D" id="2.60.40.150">
    <property type="entry name" value="C2 domain"/>
    <property type="match status" value="1"/>
</dbReference>
<comment type="cofactor">
    <cofactor evidence="1">
        <name>Ca(2+)</name>
        <dbReference type="ChEBI" id="CHEBI:29108"/>
    </cofactor>
</comment>
<dbReference type="STRING" id="60711.ENSCSAP00000000030"/>
<dbReference type="GO" id="GO:0032154">
    <property type="term" value="C:cleavage furrow"/>
    <property type="evidence" value="ECO:0007669"/>
    <property type="project" value="UniProtKB-SubCell"/>
</dbReference>